<keyword evidence="4" id="KW-1185">Reference proteome</keyword>
<accession>A0A165AQX8</accession>
<evidence type="ECO:0000259" key="2">
    <source>
        <dbReference type="PROSITE" id="PS00028"/>
    </source>
</evidence>
<dbReference type="AlphaFoldDB" id="A0A165AQX8"/>
<evidence type="ECO:0000313" key="3">
    <source>
        <dbReference type="EMBL" id="KZS99483.1"/>
    </source>
</evidence>
<reference evidence="3 4" key="1">
    <citation type="journal article" date="2016" name="Mol. Biol. Evol.">
        <title>Comparative Genomics of Early-Diverging Mushroom-Forming Fungi Provides Insights into the Origins of Lignocellulose Decay Capabilities.</title>
        <authorList>
            <person name="Nagy L.G."/>
            <person name="Riley R."/>
            <person name="Tritt A."/>
            <person name="Adam C."/>
            <person name="Daum C."/>
            <person name="Floudas D."/>
            <person name="Sun H."/>
            <person name="Yadav J.S."/>
            <person name="Pangilinan J."/>
            <person name="Larsson K.H."/>
            <person name="Matsuura K."/>
            <person name="Barry K."/>
            <person name="Labutti K."/>
            <person name="Kuo R."/>
            <person name="Ohm R.A."/>
            <person name="Bhattacharya S.S."/>
            <person name="Shirouzu T."/>
            <person name="Yoshinaga Y."/>
            <person name="Martin F.M."/>
            <person name="Grigoriev I.V."/>
            <person name="Hibbett D.S."/>
        </authorList>
    </citation>
    <scope>NUCLEOTIDE SEQUENCE [LARGE SCALE GENOMIC DNA]</scope>
    <source>
        <strain evidence="3 4">93-53</strain>
    </source>
</reference>
<feature type="compositionally biased region" description="Polar residues" evidence="1">
    <location>
        <begin position="134"/>
        <end position="148"/>
    </location>
</feature>
<sequence>MLTCCFCNAELSSDDEIPQHMHSHCSPDSSPLTVTIFYEHLQLQDFGNKGWRCPQMSYNFMGFSLEMSKHLAEHYASPDCTMFPKKLSHSQSSQIKDIFTERGNTSTSLLTKEQKWAACDEVTNPAHTKKICSVQGQQLPMKPSSSGSGDRHSKGKDSIMARLRQSSNDSPTPHSGSSTMPFDFIGRQRFTNTQSMGAPHPPASLPSLHEWEKDKVGELTRYNSASLQLTLRCSAMQEKVTKTVQVTQHDLGVVWMTKPANHMKEVEFMVKEIEHVILVRKRTEYNDLYRATWRKKGSDRIALVCTMCGMPKSSWEVTNHYMKKSSQHDVCRDDKAQSWYMELGYIIFRVPHFKQEVFRALGLPITEFADITEWATYLKKTTTRVLNDYPTDQNCSNLIDAIFAFKTLFMDDNRIDHSMMKLSQAVEEYTRAFTLSLLIGHA</sequence>
<dbReference type="PROSITE" id="PS00028">
    <property type="entry name" value="ZINC_FINGER_C2H2_1"/>
    <property type="match status" value="1"/>
</dbReference>
<dbReference type="GeneID" id="63824503"/>
<proteinExistence type="predicted"/>
<feature type="domain" description="C2H2-type" evidence="2">
    <location>
        <begin position="4"/>
        <end position="24"/>
    </location>
</feature>
<feature type="region of interest" description="Disordered" evidence="1">
    <location>
        <begin position="133"/>
        <end position="156"/>
    </location>
</feature>
<protein>
    <recommendedName>
        <fullName evidence="2">C2H2-type domain-containing protein</fullName>
    </recommendedName>
</protein>
<dbReference type="InParanoid" id="A0A165AQX8"/>
<organism evidence="3 4">
    <name type="scientific">Laetiporus sulphureus 93-53</name>
    <dbReference type="NCBI Taxonomy" id="1314785"/>
    <lineage>
        <taxon>Eukaryota</taxon>
        <taxon>Fungi</taxon>
        <taxon>Dikarya</taxon>
        <taxon>Basidiomycota</taxon>
        <taxon>Agaricomycotina</taxon>
        <taxon>Agaricomycetes</taxon>
        <taxon>Polyporales</taxon>
        <taxon>Laetiporus</taxon>
    </lineage>
</organism>
<gene>
    <name evidence="3" type="ORF">LAESUDRAFT_718647</name>
</gene>
<feature type="compositionally biased region" description="Polar residues" evidence="1">
    <location>
        <begin position="164"/>
        <end position="180"/>
    </location>
</feature>
<evidence type="ECO:0000256" key="1">
    <source>
        <dbReference type="SAM" id="MobiDB-lite"/>
    </source>
</evidence>
<feature type="region of interest" description="Disordered" evidence="1">
    <location>
        <begin position="164"/>
        <end position="183"/>
    </location>
</feature>
<name>A0A165AQX8_9APHY</name>
<dbReference type="RefSeq" id="XP_040757224.1">
    <property type="nucleotide sequence ID" value="XM_040907474.1"/>
</dbReference>
<dbReference type="InterPro" id="IPR013087">
    <property type="entry name" value="Znf_C2H2_type"/>
</dbReference>
<dbReference type="EMBL" id="KV427838">
    <property type="protein sequence ID" value="KZS99483.1"/>
    <property type="molecule type" value="Genomic_DNA"/>
</dbReference>
<dbReference type="Proteomes" id="UP000076871">
    <property type="component" value="Unassembled WGS sequence"/>
</dbReference>
<evidence type="ECO:0000313" key="4">
    <source>
        <dbReference type="Proteomes" id="UP000076871"/>
    </source>
</evidence>